<dbReference type="SUPFAM" id="SSF50405">
    <property type="entry name" value="Actin-crosslinking proteins"/>
    <property type="match status" value="2"/>
</dbReference>
<comment type="similarity">
    <text evidence="2">Belongs to the fascin family.</text>
</comment>
<evidence type="ECO:0000313" key="8">
    <source>
        <dbReference type="Proteomes" id="UP001519460"/>
    </source>
</evidence>
<dbReference type="Proteomes" id="UP001519460">
    <property type="component" value="Unassembled WGS sequence"/>
</dbReference>
<dbReference type="FunFam" id="2.80.10.50:FF:000010">
    <property type="entry name" value="Fascin"/>
    <property type="match status" value="1"/>
</dbReference>
<keyword evidence="4" id="KW-0009">Actin-binding</keyword>
<accession>A0ABD0KCH2</accession>
<comment type="subcellular location">
    <subcellularLocation>
        <location evidence="1">Cytoplasm</location>
        <location evidence="1">Cytoskeleton</location>
    </subcellularLocation>
</comment>
<dbReference type="PANTHER" id="PTHR10551">
    <property type="entry name" value="FASCIN"/>
    <property type="match status" value="1"/>
</dbReference>
<evidence type="ECO:0000259" key="6">
    <source>
        <dbReference type="Pfam" id="PF06268"/>
    </source>
</evidence>
<comment type="caution">
    <text evidence="7">The sequence shown here is derived from an EMBL/GenBank/DDBJ whole genome shotgun (WGS) entry which is preliminary data.</text>
</comment>
<dbReference type="Pfam" id="PF06268">
    <property type="entry name" value="Fascin"/>
    <property type="match status" value="2"/>
</dbReference>
<dbReference type="InterPro" id="IPR010431">
    <property type="entry name" value="Fascin"/>
</dbReference>
<protein>
    <recommendedName>
        <fullName evidence="6">Fascin-like domain-containing protein</fullName>
    </recommendedName>
</protein>
<organism evidence="7 8">
    <name type="scientific">Batillaria attramentaria</name>
    <dbReference type="NCBI Taxonomy" id="370345"/>
    <lineage>
        <taxon>Eukaryota</taxon>
        <taxon>Metazoa</taxon>
        <taxon>Spiralia</taxon>
        <taxon>Lophotrochozoa</taxon>
        <taxon>Mollusca</taxon>
        <taxon>Gastropoda</taxon>
        <taxon>Caenogastropoda</taxon>
        <taxon>Sorbeoconcha</taxon>
        <taxon>Cerithioidea</taxon>
        <taxon>Batillariidae</taxon>
        <taxon>Batillaria</taxon>
    </lineage>
</organism>
<reference evidence="7 8" key="1">
    <citation type="journal article" date="2023" name="Sci. Data">
        <title>Genome assembly of the Korean intertidal mud-creeper Batillaria attramentaria.</title>
        <authorList>
            <person name="Patra A.K."/>
            <person name="Ho P.T."/>
            <person name="Jun S."/>
            <person name="Lee S.J."/>
            <person name="Kim Y."/>
            <person name="Won Y.J."/>
        </authorList>
    </citation>
    <scope>NUCLEOTIDE SEQUENCE [LARGE SCALE GENOMIC DNA]</scope>
    <source>
        <strain evidence="7">Wonlab-2016</strain>
    </source>
</reference>
<evidence type="ECO:0000256" key="1">
    <source>
        <dbReference type="ARBA" id="ARBA00004245"/>
    </source>
</evidence>
<dbReference type="GO" id="GO:0003779">
    <property type="term" value="F:actin binding"/>
    <property type="evidence" value="ECO:0007669"/>
    <property type="project" value="UniProtKB-KW"/>
</dbReference>
<keyword evidence="8" id="KW-1185">Reference proteome</keyword>
<dbReference type="InterPro" id="IPR022768">
    <property type="entry name" value="Fascin-like_dom"/>
</dbReference>
<evidence type="ECO:0000256" key="3">
    <source>
        <dbReference type="ARBA" id="ARBA00022490"/>
    </source>
</evidence>
<evidence type="ECO:0000256" key="5">
    <source>
        <dbReference type="ARBA" id="ARBA00023212"/>
    </source>
</evidence>
<dbReference type="CDD" id="cd23334">
    <property type="entry name" value="beta-trefoil_FSCN_rpt1"/>
    <property type="match status" value="1"/>
</dbReference>
<dbReference type="EMBL" id="JACVVK020000206">
    <property type="protein sequence ID" value="KAK7484671.1"/>
    <property type="molecule type" value="Genomic_DNA"/>
</dbReference>
<feature type="domain" description="Fascin-like" evidence="6">
    <location>
        <begin position="27"/>
        <end position="136"/>
    </location>
</feature>
<dbReference type="PANTHER" id="PTHR10551:SF9">
    <property type="entry name" value="FASCIN-2"/>
    <property type="match status" value="1"/>
</dbReference>
<name>A0ABD0KCH2_9CAEN</name>
<evidence type="ECO:0000256" key="4">
    <source>
        <dbReference type="ARBA" id="ARBA00023203"/>
    </source>
</evidence>
<dbReference type="AlphaFoldDB" id="A0ABD0KCH2"/>
<keyword evidence="5" id="KW-0206">Cytoskeleton</keyword>
<dbReference type="Gene3D" id="2.80.10.50">
    <property type="match status" value="2"/>
</dbReference>
<feature type="domain" description="Fascin-like" evidence="6">
    <location>
        <begin position="146"/>
        <end position="258"/>
    </location>
</feature>
<dbReference type="FunFam" id="2.80.10.50:FF:000015">
    <property type="entry name" value="Fascin"/>
    <property type="match status" value="1"/>
</dbReference>
<evidence type="ECO:0000313" key="7">
    <source>
        <dbReference type="EMBL" id="KAK7484671.1"/>
    </source>
</evidence>
<dbReference type="InterPro" id="IPR008999">
    <property type="entry name" value="Actin-crosslinking"/>
</dbReference>
<keyword evidence="3" id="KW-0963">Cytoplasm</keyword>
<dbReference type="GO" id="GO:0005856">
    <property type="term" value="C:cytoskeleton"/>
    <property type="evidence" value="ECO:0007669"/>
    <property type="project" value="UniProtKB-SubCell"/>
</dbReference>
<gene>
    <name evidence="7" type="ORF">BaRGS_00024079</name>
</gene>
<proteinExistence type="inferred from homology"/>
<evidence type="ECO:0000256" key="2">
    <source>
        <dbReference type="ARBA" id="ARBA00007415"/>
    </source>
</evidence>
<sequence>MTAVNGVNGVNKSAETGWKVGLINSAQKYLTAESFGCKINVSGTALKKKQTFVLVQDPVEEVVYIKSHLGRYLSADKRSNVTCEAEEVGQTEKFVVEYSKDGRWAFRNLVHGNYLSGNEDNLKCSAKTIGDQELWVVQLSIHPQVHLRNVNRKRYAHVCDEQLQVTQTIPWGEKALLFLDFVDGKYALKTFDNRYLHTSGELSEQLSDTAKFTLEIKSGQNGGLAFRDSAGCCLTGVGPSATMKGRNKTVGKDELFTLEDTHPQVVLFAYTNRKVSIKQSE</sequence>
<dbReference type="CDD" id="cd23335">
    <property type="entry name" value="beta-trefoil_FSCN_rpt2"/>
    <property type="match status" value="1"/>
</dbReference>